<keyword evidence="4" id="KW-0496">Mitochondrion</keyword>
<evidence type="ECO:0000313" key="2">
    <source>
        <dbReference type="EMBL" id="QBM31514.1"/>
    </source>
</evidence>
<dbReference type="Pfam" id="PF00961">
    <property type="entry name" value="LAGLIDADG_1"/>
    <property type="match status" value="2"/>
</dbReference>
<gene>
    <name evidence="4" type="primary">orf231</name>
</gene>
<dbReference type="SUPFAM" id="SSF55608">
    <property type="entry name" value="Homing endonucleases"/>
    <property type="match status" value="2"/>
</dbReference>
<evidence type="ECO:0000313" key="4">
    <source>
        <dbReference type="EMBL" id="QBM31664.1"/>
    </source>
</evidence>
<dbReference type="PANTHER" id="PTHR36181">
    <property type="entry name" value="INTRON-ENCODED ENDONUCLEASE AI3-RELATED"/>
    <property type="match status" value="1"/>
</dbReference>
<dbReference type="AlphaFoldDB" id="A0A482EAR0"/>
<reference evidence="4" key="1">
    <citation type="journal article" date="2019" name="Mitochondrial DNA Part B Resour">
        <title>The complete mitochondrial genomes of the nematode-trapping fungus Arthrobotrys musiformis.</title>
        <authorList>
            <person name="Zhang Y.-Q."/>
            <person name="Yu Z.-F."/>
        </authorList>
    </citation>
    <scope>NUCLEOTIDE SEQUENCE</scope>
    <source>
        <strain evidence="4">YMF1.03721</strain>
    </source>
</reference>
<dbReference type="InterPro" id="IPR004860">
    <property type="entry name" value="LAGLIDADG_dom"/>
</dbReference>
<proteinExistence type="predicted"/>
<dbReference type="InterPro" id="IPR051289">
    <property type="entry name" value="LAGLIDADG_Endonuclease"/>
</dbReference>
<evidence type="ECO:0000259" key="1">
    <source>
        <dbReference type="Pfam" id="PF00961"/>
    </source>
</evidence>
<dbReference type="RefSeq" id="YP_009574397.1">
    <property type="nucleotide sequence ID" value="NC_041444.1"/>
</dbReference>
<dbReference type="EMBL" id="MK633967">
    <property type="protein sequence ID" value="QBM31588.1"/>
    <property type="molecule type" value="Genomic_DNA"/>
</dbReference>
<dbReference type="EMBL" id="MK547645">
    <property type="protein sequence ID" value="QBM31664.1"/>
    <property type="molecule type" value="Genomic_DNA"/>
</dbReference>
<accession>A0A482EAR0</accession>
<dbReference type="PANTHER" id="PTHR36181:SF4">
    <property type="entry name" value="LAGLIDADG ENDONUCLEASE"/>
    <property type="match status" value="1"/>
</dbReference>
<reference evidence="4" key="2">
    <citation type="submission" date="2019-02" db="EMBL/GenBank/DDBJ databases">
        <authorList>
            <person name="Zhang Y."/>
        </authorList>
    </citation>
    <scope>NUCLEOTIDE SEQUENCE</scope>
    <source>
        <strain evidence="4">YMF1.03721</strain>
    </source>
</reference>
<reference evidence="2" key="3">
    <citation type="submission" date="2019-03" db="EMBL/GenBank/DDBJ databases">
        <authorList>
            <person name="Zhang Y.Q."/>
        </authorList>
    </citation>
    <scope>NUCLEOTIDE SEQUENCE</scope>
    <source>
        <strain evidence="2">YMF1.01900</strain>
        <strain evidence="3">YMF1.03753</strain>
    </source>
</reference>
<dbReference type="Gene3D" id="3.10.28.10">
    <property type="entry name" value="Homing endonucleases"/>
    <property type="match status" value="2"/>
</dbReference>
<sequence>MYYYEISSIKSLVYVINHFEKYPLQTTKYVHYKLWCQVMDIIEKKEHLTLLGFYKILSIKSVFPKGLSVGILEVYSTKFIPIVKPVFEPSNTLLDHNWIAGFTQADGTFGLNYTKAPKMKLGFTCQPQFRITQHERDLMVLKRIIESMGCGTVVKPGDGIDRHSISVANITDLTNVVIPLFEKNPIYGAKNKDFLDFCKGIYIIKNKRHLTFEGLNELKILAYGMNTYRKF</sequence>
<feature type="domain" description="Homing endonuclease LAGLIDADG" evidence="1">
    <location>
        <begin position="1"/>
        <end position="39"/>
    </location>
</feature>
<protein>
    <recommendedName>
        <fullName evidence="1">Homing endonuclease LAGLIDADG domain-containing protein</fullName>
    </recommendedName>
</protein>
<dbReference type="EMBL" id="MK633966">
    <property type="protein sequence ID" value="QBM31514.1"/>
    <property type="molecule type" value="Genomic_DNA"/>
</dbReference>
<dbReference type="GO" id="GO:0004519">
    <property type="term" value="F:endonuclease activity"/>
    <property type="evidence" value="ECO:0007669"/>
    <property type="project" value="InterPro"/>
</dbReference>
<name>A0A482EAR0_9PEZI</name>
<geneLocation type="mitochondrion" evidence="4"/>
<dbReference type="GO" id="GO:0005739">
    <property type="term" value="C:mitochondrion"/>
    <property type="evidence" value="ECO:0007669"/>
    <property type="project" value="UniProtKB-ARBA"/>
</dbReference>
<dbReference type="InterPro" id="IPR027434">
    <property type="entry name" value="Homing_endonucl"/>
</dbReference>
<evidence type="ECO:0000313" key="3">
    <source>
        <dbReference type="EMBL" id="QBM31588.1"/>
    </source>
</evidence>
<feature type="domain" description="Homing endonuclease LAGLIDADG" evidence="1">
    <location>
        <begin position="99"/>
        <end position="199"/>
    </location>
</feature>
<dbReference type="GeneID" id="39697759"/>
<organism evidence="4">
    <name type="scientific">Arthrobotrys musiformis</name>
    <dbReference type="NCBI Taxonomy" id="47236"/>
    <lineage>
        <taxon>Eukaryota</taxon>
        <taxon>Fungi</taxon>
        <taxon>Dikarya</taxon>
        <taxon>Ascomycota</taxon>
        <taxon>Pezizomycotina</taxon>
        <taxon>Orbiliomycetes</taxon>
        <taxon>Orbiliales</taxon>
        <taxon>Orbiliaceae</taxon>
        <taxon>Arthrobotrys</taxon>
    </lineage>
</organism>